<protein>
    <submittedName>
        <fullName evidence="1">Uncharacterized protein</fullName>
    </submittedName>
</protein>
<dbReference type="AlphaFoldDB" id="M3F1L2"/>
<evidence type="ECO:0000313" key="1">
    <source>
        <dbReference type="EMBL" id="EMF55403.1"/>
    </source>
</evidence>
<dbReference type="Proteomes" id="UP000030760">
    <property type="component" value="Unassembled WGS sequence"/>
</dbReference>
<sequence>MCHTVCHAVRPSATRHAVRQLWSRTVIFRNARVVMLCESGRGPGP</sequence>
<evidence type="ECO:0000313" key="2">
    <source>
        <dbReference type="Proteomes" id="UP000030760"/>
    </source>
</evidence>
<proteinExistence type="predicted"/>
<organism evidence="1 2">
    <name type="scientific">Streptomyces bottropensis ATCC 25435</name>
    <dbReference type="NCBI Taxonomy" id="1054862"/>
    <lineage>
        <taxon>Bacteria</taxon>
        <taxon>Bacillati</taxon>
        <taxon>Actinomycetota</taxon>
        <taxon>Actinomycetes</taxon>
        <taxon>Kitasatosporales</taxon>
        <taxon>Streptomycetaceae</taxon>
        <taxon>Streptomyces</taxon>
    </lineage>
</organism>
<name>M3F1L2_9ACTN</name>
<reference evidence="2" key="1">
    <citation type="journal article" date="2013" name="Genome Announc.">
        <title>Draft Genome Sequence of Streptomyces bottropensis ATCC 25435, a Bottromycin-Producing Actinomycete.</title>
        <authorList>
            <person name="Zhang H."/>
            <person name="Zhou W."/>
            <person name="Zhuang Y."/>
            <person name="Liang X."/>
            <person name="Liu T."/>
        </authorList>
    </citation>
    <scope>NUCLEOTIDE SEQUENCE [LARGE SCALE GENOMIC DNA]</scope>
    <source>
        <strain evidence="2">ATCC 25435</strain>
    </source>
</reference>
<gene>
    <name evidence="1" type="ORF">SBD_2716</name>
</gene>
<accession>M3F1L2</accession>
<dbReference type="EMBL" id="KB405067">
    <property type="protein sequence ID" value="EMF55403.1"/>
    <property type="molecule type" value="Genomic_DNA"/>
</dbReference>